<feature type="compositionally biased region" description="Polar residues" evidence="1">
    <location>
        <begin position="20"/>
        <end position="33"/>
    </location>
</feature>
<feature type="compositionally biased region" description="Polar residues" evidence="1">
    <location>
        <begin position="1"/>
        <end position="11"/>
    </location>
</feature>
<feature type="compositionally biased region" description="Pro residues" evidence="1">
    <location>
        <begin position="47"/>
        <end position="61"/>
    </location>
</feature>
<feature type="compositionally biased region" description="Basic and acidic residues" evidence="1">
    <location>
        <begin position="126"/>
        <end position="135"/>
    </location>
</feature>
<accession>A0A3N4JUT1</accession>
<feature type="region of interest" description="Disordered" evidence="1">
    <location>
        <begin position="126"/>
        <end position="148"/>
    </location>
</feature>
<evidence type="ECO:0000313" key="2">
    <source>
        <dbReference type="EMBL" id="RPB01957.1"/>
    </source>
</evidence>
<reference evidence="2 3" key="1">
    <citation type="journal article" date="2018" name="Nat. Ecol. Evol.">
        <title>Pezizomycetes genomes reveal the molecular basis of ectomycorrhizal truffle lifestyle.</title>
        <authorList>
            <person name="Murat C."/>
            <person name="Payen T."/>
            <person name="Noel B."/>
            <person name="Kuo A."/>
            <person name="Morin E."/>
            <person name="Chen J."/>
            <person name="Kohler A."/>
            <person name="Krizsan K."/>
            <person name="Balestrini R."/>
            <person name="Da Silva C."/>
            <person name="Montanini B."/>
            <person name="Hainaut M."/>
            <person name="Levati E."/>
            <person name="Barry K.W."/>
            <person name="Belfiori B."/>
            <person name="Cichocki N."/>
            <person name="Clum A."/>
            <person name="Dockter R.B."/>
            <person name="Fauchery L."/>
            <person name="Guy J."/>
            <person name="Iotti M."/>
            <person name="Le Tacon F."/>
            <person name="Lindquist E.A."/>
            <person name="Lipzen A."/>
            <person name="Malagnac F."/>
            <person name="Mello A."/>
            <person name="Molinier V."/>
            <person name="Miyauchi S."/>
            <person name="Poulain J."/>
            <person name="Riccioni C."/>
            <person name="Rubini A."/>
            <person name="Sitrit Y."/>
            <person name="Splivallo R."/>
            <person name="Traeger S."/>
            <person name="Wang M."/>
            <person name="Zifcakova L."/>
            <person name="Wipf D."/>
            <person name="Zambonelli A."/>
            <person name="Paolocci F."/>
            <person name="Nowrousian M."/>
            <person name="Ottonello S."/>
            <person name="Baldrian P."/>
            <person name="Spatafora J.W."/>
            <person name="Henrissat B."/>
            <person name="Nagy L.G."/>
            <person name="Aury J.M."/>
            <person name="Wincker P."/>
            <person name="Grigoriev I.V."/>
            <person name="Bonfante P."/>
            <person name="Martin F.M."/>
        </authorList>
    </citation>
    <scope>NUCLEOTIDE SEQUENCE [LARGE SCALE GENOMIC DNA]</scope>
    <source>
        <strain evidence="2 3">120613-1</strain>
    </source>
</reference>
<feature type="region of interest" description="Disordered" evidence="1">
    <location>
        <begin position="1"/>
        <end position="66"/>
    </location>
</feature>
<evidence type="ECO:0000256" key="1">
    <source>
        <dbReference type="SAM" id="MobiDB-lite"/>
    </source>
</evidence>
<feature type="compositionally biased region" description="Gly residues" evidence="1">
    <location>
        <begin position="136"/>
        <end position="148"/>
    </location>
</feature>
<name>A0A3N4JUT1_9PEZI</name>
<feature type="compositionally biased region" description="Low complexity" evidence="1">
    <location>
        <begin position="34"/>
        <end position="46"/>
    </location>
</feature>
<dbReference type="AlphaFoldDB" id="A0A3N4JUT1"/>
<dbReference type="Proteomes" id="UP000276215">
    <property type="component" value="Unassembled WGS sequence"/>
</dbReference>
<organism evidence="2 3">
    <name type="scientific">Choiromyces venosus 120613-1</name>
    <dbReference type="NCBI Taxonomy" id="1336337"/>
    <lineage>
        <taxon>Eukaryota</taxon>
        <taxon>Fungi</taxon>
        <taxon>Dikarya</taxon>
        <taxon>Ascomycota</taxon>
        <taxon>Pezizomycotina</taxon>
        <taxon>Pezizomycetes</taxon>
        <taxon>Pezizales</taxon>
        <taxon>Tuberaceae</taxon>
        <taxon>Choiromyces</taxon>
    </lineage>
</organism>
<keyword evidence="3" id="KW-1185">Reference proteome</keyword>
<evidence type="ECO:0000313" key="3">
    <source>
        <dbReference type="Proteomes" id="UP000276215"/>
    </source>
</evidence>
<proteinExistence type="predicted"/>
<dbReference type="EMBL" id="ML120370">
    <property type="protein sequence ID" value="RPB01957.1"/>
    <property type="molecule type" value="Genomic_DNA"/>
</dbReference>
<dbReference type="OrthoDB" id="10583813at2759"/>
<sequence length="148" mass="16389">MSEELPQNITLRPQKRRRLQLSSSPISPPNYNLPSCPSPGTSFPSSPLLPPSSPLPPPTPSTPSQRRACYLATQSPEITYIIARHLNAYALTLARIREKERLSDNYYDLVRIGNWRYECFTGDERGVKRGFEDGGGRGTSGVGRGEGD</sequence>
<protein>
    <submittedName>
        <fullName evidence="2">Uncharacterized protein</fullName>
    </submittedName>
</protein>
<gene>
    <name evidence="2" type="ORF">L873DRAFT_1842114</name>
</gene>